<name>A0A7D9I025_PARCT</name>
<evidence type="ECO:0000256" key="9">
    <source>
        <dbReference type="SAM" id="Coils"/>
    </source>
</evidence>
<dbReference type="InterPro" id="IPR013881">
    <property type="entry name" value="Pre-mRNA_splic_Prp3_dom"/>
</dbReference>
<evidence type="ECO:0000256" key="1">
    <source>
        <dbReference type="ARBA" id="ARBA00004123"/>
    </source>
</evidence>
<protein>
    <recommendedName>
        <fullName evidence="2">U4/U6 small nuclear ribonucleoprotein Prp3</fullName>
    </recommendedName>
    <alternativeName>
        <fullName evidence="7">Pre-mRNA-splicing factor 3</fullName>
    </alternativeName>
</protein>
<feature type="coiled-coil region" evidence="9">
    <location>
        <begin position="145"/>
        <end position="172"/>
    </location>
</feature>
<keyword evidence="12" id="KW-1185">Reference proteome</keyword>
<dbReference type="PANTHER" id="PTHR14212:SF0">
    <property type="entry name" value="U4_U6 SMALL NUCLEAR RIBONUCLEOPROTEIN PRP3"/>
    <property type="match status" value="1"/>
</dbReference>
<feature type="region of interest" description="Disordered" evidence="10">
    <location>
        <begin position="78"/>
        <end position="139"/>
    </location>
</feature>
<keyword evidence="3" id="KW-0597">Phosphoprotein</keyword>
<dbReference type="InterPro" id="IPR027104">
    <property type="entry name" value="Prp3"/>
</dbReference>
<proteinExistence type="predicted"/>
<dbReference type="CDD" id="cd24162">
    <property type="entry name" value="Prp3_C"/>
    <property type="match status" value="1"/>
</dbReference>
<evidence type="ECO:0000256" key="7">
    <source>
        <dbReference type="ARBA" id="ARBA00032955"/>
    </source>
</evidence>
<keyword evidence="4" id="KW-0507">mRNA processing</keyword>
<evidence type="ECO:0000313" key="11">
    <source>
        <dbReference type="EMBL" id="CAB3995994.1"/>
    </source>
</evidence>
<dbReference type="EMBL" id="CACRXK020002775">
    <property type="protein sequence ID" value="CAB3995994.1"/>
    <property type="molecule type" value="Genomic_DNA"/>
</dbReference>
<dbReference type="PANTHER" id="PTHR14212">
    <property type="entry name" value="U4/U6-ASSOCIATED RNA SPLICING FACTOR-RELATED"/>
    <property type="match status" value="1"/>
</dbReference>
<comment type="function">
    <text evidence="8">Plays a role in pre-mRNA splicing as component of the U4/U6-U5 tri-snRNP complex that is involved in spliceosome assembly, and as component of the precatalytic spliceosome (spliceosome B complex).</text>
</comment>
<evidence type="ECO:0000256" key="8">
    <source>
        <dbReference type="ARBA" id="ARBA00035603"/>
    </source>
</evidence>
<feature type="compositionally biased region" description="Basic and acidic residues" evidence="10">
    <location>
        <begin position="88"/>
        <end position="98"/>
    </location>
</feature>
<dbReference type="OrthoDB" id="10264544at2759"/>
<evidence type="ECO:0000313" key="12">
    <source>
        <dbReference type="Proteomes" id="UP001152795"/>
    </source>
</evidence>
<dbReference type="Proteomes" id="UP001152795">
    <property type="component" value="Unassembled WGS sequence"/>
</dbReference>
<feature type="region of interest" description="Disordered" evidence="10">
    <location>
        <begin position="448"/>
        <end position="480"/>
    </location>
</feature>
<reference evidence="11" key="1">
    <citation type="submission" date="2020-04" db="EMBL/GenBank/DDBJ databases">
        <authorList>
            <person name="Alioto T."/>
            <person name="Alioto T."/>
            <person name="Gomez Garrido J."/>
        </authorList>
    </citation>
    <scope>NUCLEOTIDE SEQUENCE</scope>
    <source>
        <strain evidence="11">A484AB</strain>
    </source>
</reference>
<keyword evidence="6" id="KW-0539">Nucleus</keyword>
<keyword evidence="9" id="KW-0175">Coiled coil</keyword>
<dbReference type="GO" id="GO:0000398">
    <property type="term" value="P:mRNA splicing, via spliceosome"/>
    <property type="evidence" value="ECO:0007669"/>
    <property type="project" value="InterPro"/>
</dbReference>
<evidence type="ECO:0000256" key="4">
    <source>
        <dbReference type="ARBA" id="ARBA00022664"/>
    </source>
</evidence>
<evidence type="ECO:0000256" key="2">
    <source>
        <dbReference type="ARBA" id="ARBA00016514"/>
    </source>
</evidence>
<dbReference type="InterPro" id="IPR002483">
    <property type="entry name" value="PWI_dom"/>
</dbReference>
<dbReference type="Gene3D" id="1.20.1390.10">
    <property type="entry name" value="PWI domain"/>
    <property type="match status" value="1"/>
</dbReference>
<comment type="caution">
    <text evidence="11">The sequence shown here is derived from an EMBL/GenBank/DDBJ whole genome shotgun (WGS) entry which is preliminary data.</text>
</comment>
<evidence type="ECO:0000256" key="5">
    <source>
        <dbReference type="ARBA" id="ARBA00023187"/>
    </source>
</evidence>
<organism evidence="11 12">
    <name type="scientific">Paramuricea clavata</name>
    <name type="common">Red gorgonian</name>
    <name type="synonym">Violescent sea-whip</name>
    <dbReference type="NCBI Taxonomy" id="317549"/>
    <lineage>
        <taxon>Eukaryota</taxon>
        <taxon>Metazoa</taxon>
        <taxon>Cnidaria</taxon>
        <taxon>Anthozoa</taxon>
        <taxon>Octocorallia</taxon>
        <taxon>Malacalcyonacea</taxon>
        <taxon>Plexauridae</taxon>
        <taxon>Paramuricea</taxon>
    </lineage>
</organism>
<keyword evidence="5" id="KW-0508">mRNA splicing</keyword>
<dbReference type="Pfam" id="PF06544">
    <property type="entry name" value="Prp3_C"/>
    <property type="match status" value="1"/>
</dbReference>
<comment type="subcellular location">
    <subcellularLocation>
        <location evidence="1">Nucleus</location>
    </subcellularLocation>
</comment>
<gene>
    <name evidence="11" type="ORF">PACLA_8A007721</name>
</gene>
<dbReference type="Pfam" id="PF08572">
    <property type="entry name" value="PRP3"/>
    <property type="match status" value="1"/>
</dbReference>
<dbReference type="AlphaFoldDB" id="A0A7D9I025"/>
<feature type="compositionally biased region" description="Basic and acidic residues" evidence="10">
    <location>
        <begin position="457"/>
        <end position="470"/>
    </location>
</feature>
<dbReference type="InterPro" id="IPR010541">
    <property type="entry name" value="Prp3_C"/>
</dbReference>
<evidence type="ECO:0000256" key="10">
    <source>
        <dbReference type="SAM" id="MobiDB-lite"/>
    </source>
</evidence>
<sequence length="684" mass="77949">MALSRKEVDEIKPWLKDTVKKRLGYSEKSVVNAALQCLQNNLDRDSASKELTSLLDDLAPRFVDDLFSKLDRIRRPKSLNRSSSNKKRTLEDVFGDSRDNDEETRDESETLKKRKKTRFEALQDDNEPLPPAVPEPVEMPAPLNANQISAMLEKKKKELAERKERLEKLRKQTIVVAPTPVTPTPEFVLPFQQQEDTMPPPSLEEQQALMNEAIEKARKAAHLHNRIQSKFTSMGTTSTSLKSGAINLPDISDKPSALILDDKGRAIDSSGKAVSMMSRMPTLKANIRAKKREAFLRVEKPTDDFADKTFFDTRVSAKPNTRTKRAFKFHEKGKFQQIAQKIRAKAQLEKLQAQIAAAAKKTGISSATKLALITPSKELQQDTIPAVEWWDAAVMPNMKYETYLALTEQDKPKHLQGLTSYIEHPVQSHPPAEPKEAPVVPMMLTKKERKKMRTQRRREAETEKQEKIRLGLEPPPPPKVKISNLMRVLGSEAVQDPTKVEAHVRAQMAQRQRAHEAANEARKLTPKARREKTMRKLNEDTSLGVHVSLYQVKDLHHPQKQYKVDVNARQLYMTGCVVLLRDMNLVIVEGGAKAQKKFRRLMLNRIKWSEGSKKHANSDDEGDKTAQNFCRLVWEGTEKQRRFTDFKLKTCTNEAAAREYLKTYGVEHYWDLSISESLLDGAED</sequence>
<accession>A0A7D9I025</accession>
<feature type="compositionally biased region" description="Pro residues" evidence="10">
    <location>
        <begin position="128"/>
        <end position="139"/>
    </location>
</feature>
<dbReference type="SMART" id="SM00311">
    <property type="entry name" value="PWI"/>
    <property type="match status" value="1"/>
</dbReference>
<dbReference type="GO" id="GO:0046540">
    <property type="term" value="C:U4/U6 x U5 tri-snRNP complex"/>
    <property type="evidence" value="ECO:0007669"/>
    <property type="project" value="InterPro"/>
</dbReference>
<dbReference type="Pfam" id="PF01480">
    <property type="entry name" value="PWI"/>
    <property type="match status" value="1"/>
</dbReference>
<evidence type="ECO:0000256" key="3">
    <source>
        <dbReference type="ARBA" id="ARBA00022553"/>
    </source>
</evidence>
<evidence type="ECO:0000256" key="6">
    <source>
        <dbReference type="ARBA" id="ARBA00023242"/>
    </source>
</evidence>